<evidence type="ECO:0000259" key="1">
    <source>
        <dbReference type="Pfam" id="PF21906"/>
    </source>
</evidence>
<dbReference type="InterPro" id="IPR011213">
    <property type="entry name" value="NMN_biosyn"/>
</dbReference>
<dbReference type="InterPro" id="IPR054105">
    <property type="entry name" value="WHD_NrtR"/>
</dbReference>
<dbReference type="STRING" id="69960.SAMN05421720_110100"/>
<protein>
    <submittedName>
        <fullName evidence="2">Uncharacterized conserved protein</fullName>
    </submittedName>
</protein>
<dbReference type="InterPro" id="IPR036388">
    <property type="entry name" value="WH-like_DNA-bd_sf"/>
</dbReference>
<feature type="domain" description="NrtR DNA-binding winged helix" evidence="1">
    <location>
        <begin position="243"/>
        <end position="302"/>
    </location>
</feature>
<evidence type="ECO:0000313" key="2">
    <source>
        <dbReference type="EMBL" id="SDE70530.1"/>
    </source>
</evidence>
<organism evidence="2 3">
    <name type="scientific">Rhodospira trueperi</name>
    <dbReference type="NCBI Taxonomy" id="69960"/>
    <lineage>
        <taxon>Bacteria</taxon>
        <taxon>Pseudomonadati</taxon>
        <taxon>Pseudomonadota</taxon>
        <taxon>Alphaproteobacteria</taxon>
        <taxon>Rhodospirillales</taxon>
        <taxon>Rhodospirillaceae</taxon>
        <taxon>Rhodospira</taxon>
    </lineage>
</organism>
<gene>
    <name evidence="2" type="ORF">SAMN05421720_110100</name>
</gene>
<sequence length="326" mass="35868">MSQDRLTTSSVTVDLTAVVIAVTNETPVTLVLKPGAGGRPALPAGPLQAEHGTLQAGLRSWVERQTGLRLGYVEQLYTFGDRPRPADDPSPGHDDRRLSIAYLALVPVAGVPVAGRAAWMPWYDCFPWEDERSGAGPWRDRLLAGLDGWAETAPDPLRAARRERARLTFGGDAGGWDVERALERYELLYEAGLAPEAWWDAGHAPPSDVLAGVGRPLAIDHRRILATAISRLRGKIKYRPVLFELLPETFTLLRLQRAAEAISGVRLHKQNFRRLVAQQGLVEDTGRVETDTGGRPAKLMRFRREVVSERPAPGVRVTATRRGGYP</sequence>
<dbReference type="PIRSF" id="PIRSF019423">
    <property type="entry name" value="NMN_biosyn"/>
    <property type="match status" value="1"/>
</dbReference>
<dbReference type="InterPro" id="IPR036390">
    <property type="entry name" value="WH_DNA-bd_sf"/>
</dbReference>
<dbReference type="SUPFAM" id="SSF46785">
    <property type="entry name" value="Winged helix' DNA-binding domain"/>
    <property type="match status" value="1"/>
</dbReference>
<evidence type="ECO:0000313" key="3">
    <source>
        <dbReference type="Proteomes" id="UP000199412"/>
    </source>
</evidence>
<proteinExistence type="predicted"/>
<reference evidence="2 3" key="1">
    <citation type="submission" date="2016-10" db="EMBL/GenBank/DDBJ databases">
        <authorList>
            <person name="de Groot N.N."/>
        </authorList>
    </citation>
    <scope>NUCLEOTIDE SEQUENCE [LARGE SCALE GENOMIC DNA]</scope>
    <source>
        <strain evidence="2 3">ATCC 700224</strain>
    </source>
</reference>
<dbReference type="EMBL" id="FNAP01000010">
    <property type="protein sequence ID" value="SDE70530.1"/>
    <property type="molecule type" value="Genomic_DNA"/>
</dbReference>
<dbReference type="Pfam" id="PF21906">
    <property type="entry name" value="WHD_NrtR"/>
    <property type="match status" value="1"/>
</dbReference>
<dbReference type="Gene3D" id="1.10.10.10">
    <property type="entry name" value="Winged helix-like DNA-binding domain superfamily/Winged helix DNA-binding domain"/>
    <property type="match status" value="1"/>
</dbReference>
<keyword evidence="3" id="KW-1185">Reference proteome</keyword>
<dbReference type="Proteomes" id="UP000199412">
    <property type="component" value="Unassembled WGS sequence"/>
</dbReference>
<accession>A0A1G7F3G4</accession>
<name>A0A1G7F3G4_9PROT</name>
<dbReference type="SUPFAM" id="SSF55811">
    <property type="entry name" value="Nudix"/>
    <property type="match status" value="1"/>
</dbReference>
<dbReference type="RefSeq" id="WP_092787129.1">
    <property type="nucleotide sequence ID" value="NZ_FNAP01000010.1"/>
</dbReference>
<dbReference type="Gene3D" id="3.90.79.10">
    <property type="entry name" value="Nucleoside Triphosphate Pyrophosphohydrolase"/>
    <property type="match status" value="1"/>
</dbReference>
<dbReference type="AlphaFoldDB" id="A0A1G7F3G4"/>
<dbReference type="OrthoDB" id="9786141at2"/>
<dbReference type="InterPro" id="IPR015797">
    <property type="entry name" value="NUDIX_hydrolase-like_dom_sf"/>
</dbReference>